<keyword evidence="1" id="KW-1133">Transmembrane helix</keyword>
<organism evidence="2 3">
    <name type="scientific">Marinithermus hydrothermalis (strain DSM 14884 / JCM 11576 / T1)</name>
    <dbReference type="NCBI Taxonomy" id="869210"/>
    <lineage>
        <taxon>Bacteria</taxon>
        <taxon>Thermotogati</taxon>
        <taxon>Deinococcota</taxon>
        <taxon>Deinococci</taxon>
        <taxon>Thermales</taxon>
        <taxon>Thermaceae</taxon>
        <taxon>Marinithermus</taxon>
    </lineage>
</organism>
<sequence length="157" mass="16280">MLTWLDVLAISVAALATVVGARRGGAYLVAFVTAAAAYAAAAWTLPSVGWLPVAALAGGGLGVWIGGRWRFAPQLDALLGGVGGFLWGAALAVSLWVAFPAEYSPASGAIRYPSARLPLTVQRAVAESPFAPRLFALVWNHPLARKLFLPGGSLEAR</sequence>
<evidence type="ECO:0000256" key="1">
    <source>
        <dbReference type="SAM" id="Phobius"/>
    </source>
</evidence>
<dbReference type="eggNOG" id="ENOG50338VB">
    <property type="taxonomic scope" value="Bacteria"/>
</dbReference>
<feature type="transmembrane region" description="Helical" evidence="1">
    <location>
        <begin position="47"/>
        <end position="65"/>
    </location>
</feature>
<keyword evidence="3" id="KW-1185">Reference proteome</keyword>
<dbReference type="KEGG" id="mhd:Marky_1784"/>
<feature type="transmembrane region" description="Helical" evidence="1">
    <location>
        <begin position="77"/>
        <end position="99"/>
    </location>
</feature>
<keyword evidence="1" id="KW-0812">Transmembrane</keyword>
<reference evidence="2 3" key="1">
    <citation type="journal article" date="2012" name="Stand. Genomic Sci.">
        <title>Complete genome sequence of the aerobic, heterotroph Marinithermus hydrothermalis type strain (T1(T)) from a deep-sea hydrothermal vent chimney.</title>
        <authorList>
            <person name="Copeland A."/>
            <person name="Gu W."/>
            <person name="Yasawong M."/>
            <person name="Lapidus A."/>
            <person name="Lucas S."/>
            <person name="Deshpande S."/>
            <person name="Pagani I."/>
            <person name="Tapia R."/>
            <person name="Cheng J.F."/>
            <person name="Goodwin L.A."/>
            <person name="Pitluck S."/>
            <person name="Liolios K."/>
            <person name="Ivanova N."/>
            <person name="Mavromatis K."/>
            <person name="Mikhailova N."/>
            <person name="Pati A."/>
            <person name="Chen A."/>
            <person name="Palaniappan K."/>
            <person name="Land M."/>
            <person name="Pan C."/>
            <person name="Brambilla E.M."/>
            <person name="Rohde M."/>
            <person name="Tindall B.J."/>
            <person name="Sikorski J."/>
            <person name="Goker M."/>
            <person name="Detter J.C."/>
            <person name="Bristow J."/>
            <person name="Eisen J.A."/>
            <person name="Markowitz V."/>
            <person name="Hugenholtz P."/>
            <person name="Kyrpides N.C."/>
            <person name="Klenk H.P."/>
            <person name="Woyke T."/>
        </authorList>
    </citation>
    <scope>NUCLEOTIDE SEQUENCE [LARGE SCALE GENOMIC DNA]</scope>
    <source>
        <strain evidence="3">DSM 14884 / JCM 11576 / T1</strain>
    </source>
</reference>
<dbReference type="STRING" id="869210.Marky_1784"/>
<name>F2NPL6_MARHT</name>
<dbReference type="EMBL" id="CP002630">
    <property type="protein sequence ID" value="AEB12517.1"/>
    <property type="molecule type" value="Genomic_DNA"/>
</dbReference>
<dbReference type="RefSeq" id="WP_013704563.1">
    <property type="nucleotide sequence ID" value="NC_015387.1"/>
</dbReference>
<proteinExistence type="predicted"/>
<dbReference type="AlphaFoldDB" id="F2NPL6"/>
<dbReference type="HOGENOM" id="CLU_1703417_0_0_0"/>
<protein>
    <recommendedName>
        <fullName evidence="4">Colicin V production protein</fullName>
    </recommendedName>
</protein>
<dbReference type="Proteomes" id="UP000007030">
    <property type="component" value="Chromosome"/>
</dbReference>
<keyword evidence="1" id="KW-0472">Membrane</keyword>
<accession>F2NPL6</accession>
<gene>
    <name evidence="2" type="ordered locus">Marky_1784</name>
</gene>
<evidence type="ECO:0000313" key="3">
    <source>
        <dbReference type="Proteomes" id="UP000007030"/>
    </source>
</evidence>
<evidence type="ECO:0008006" key="4">
    <source>
        <dbReference type="Google" id="ProtNLM"/>
    </source>
</evidence>
<evidence type="ECO:0000313" key="2">
    <source>
        <dbReference type="EMBL" id="AEB12517.1"/>
    </source>
</evidence>
<dbReference type="OrthoDB" id="34331at2"/>